<keyword evidence="3" id="KW-1185">Reference proteome</keyword>
<name>A0A839N9H8_9MICO</name>
<dbReference type="PANTHER" id="PTHR43792">
    <property type="entry name" value="GNAT FAMILY, PUTATIVE (AFU_ORTHOLOGUE AFUA_3G00765)-RELATED-RELATED"/>
    <property type="match status" value="1"/>
</dbReference>
<organism evidence="2 3">
    <name type="scientific">Flexivirga oryzae</name>
    <dbReference type="NCBI Taxonomy" id="1794944"/>
    <lineage>
        <taxon>Bacteria</taxon>
        <taxon>Bacillati</taxon>
        <taxon>Actinomycetota</taxon>
        <taxon>Actinomycetes</taxon>
        <taxon>Micrococcales</taxon>
        <taxon>Dermacoccaceae</taxon>
        <taxon>Flexivirga</taxon>
    </lineage>
</organism>
<accession>A0A839N9H8</accession>
<dbReference type="SUPFAM" id="SSF55729">
    <property type="entry name" value="Acyl-CoA N-acyltransferases (Nat)"/>
    <property type="match status" value="1"/>
</dbReference>
<keyword evidence="2" id="KW-0808">Transferase</keyword>
<dbReference type="Pfam" id="PF13302">
    <property type="entry name" value="Acetyltransf_3"/>
    <property type="match status" value="1"/>
</dbReference>
<dbReference type="RefSeq" id="WP_183322857.1">
    <property type="nucleotide sequence ID" value="NZ_JACHVQ010000005.1"/>
</dbReference>
<sequence length="170" mass="18332">MAEVTLRPLVESDIEAHNAGEDAEAVRWLTGEAGTVDSARRHFRQLAANAVAGQGKRGFGVCLDGRLAGYVECNPDITDGTDPGDVNISYATHPWARRKGVATEAVELMCGYIQEHGIGPRAVLRIEPGNAGSLRVAERAGFGFVREFVSVTDTHPDGSPATMRLFRREL</sequence>
<feature type="domain" description="N-acetyltransferase" evidence="1">
    <location>
        <begin position="4"/>
        <end position="168"/>
    </location>
</feature>
<protein>
    <submittedName>
        <fullName evidence="2">RimJ/RimL family protein N-acetyltransferase</fullName>
    </submittedName>
</protein>
<dbReference type="AlphaFoldDB" id="A0A839N9H8"/>
<proteinExistence type="predicted"/>
<comment type="caution">
    <text evidence="2">The sequence shown here is derived from an EMBL/GenBank/DDBJ whole genome shotgun (WGS) entry which is preliminary data.</text>
</comment>
<dbReference type="GO" id="GO:0016747">
    <property type="term" value="F:acyltransferase activity, transferring groups other than amino-acyl groups"/>
    <property type="evidence" value="ECO:0007669"/>
    <property type="project" value="InterPro"/>
</dbReference>
<gene>
    <name evidence="2" type="ORF">FHU39_004452</name>
</gene>
<dbReference type="Gene3D" id="3.40.630.30">
    <property type="match status" value="1"/>
</dbReference>
<evidence type="ECO:0000313" key="2">
    <source>
        <dbReference type="EMBL" id="MBB2894410.1"/>
    </source>
</evidence>
<dbReference type="PANTHER" id="PTHR43792:SF16">
    <property type="entry name" value="N-ACETYLTRANSFERASE DOMAIN-CONTAINING PROTEIN"/>
    <property type="match status" value="1"/>
</dbReference>
<evidence type="ECO:0000259" key="1">
    <source>
        <dbReference type="PROSITE" id="PS51186"/>
    </source>
</evidence>
<reference evidence="2 3" key="1">
    <citation type="submission" date="2020-08" db="EMBL/GenBank/DDBJ databases">
        <title>Sequencing the genomes of 1000 actinobacteria strains.</title>
        <authorList>
            <person name="Klenk H.-P."/>
        </authorList>
    </citation>
    <scope>NUCLEOTIDE SEQUENCE [LARGE SCALE GENOMIC DNA]</scope>
    <source>
        <strain evidence="2 3">DSM 105369</strain>
    </source>
</reference>
<dbReference type="Proteomes" id="UP000559182">
    <property type="component" value="Unassembled WGS sequence"/>
</dbReference>
<dbReference type="InterPro" id="IPR016181">
    <property type="entry name" value="Acyl_CoA_acyltransferase"/>
</dbReference>
<dbReference type="InterPro" id="IPR051531">
    <property type="entry name" value="N-acetyltransferase"/>
</dbReference>
<dbReference type="CDD" id="cd04301">
    <property type="entry name" value="NAT_SF"/>
    <property type="match status" value="1"/>
</dbReference>
<dbReference type="PROSITE" id="PS51186">
    <property type="entry name" value="GNAT"/>
    <property type="match status" value="1"/>
</dbReference>
<dbReference type="EMBL" id="JACHVQ010000005">
    <property type="protein sequence ID" value="MBB2894410.1"/>
    <property type="molecule type" value="Genomic_DNA"/>
</dbReference>
<dbReference type="InterPro" id="IPR000182">
    <property type="entry name" value="GNAT_dom"/>
</dbReference>
<evidence type="ECO:0000313" key="3">
    <source>
        <dbReference type="Proteomes" id="UP000559182"/>
    </source>
</evidence>